<dbReference type="EMBL" id="BTGU01000499">
    <property type="protein sequence ID" value="GMN67783.1"/>
    <property type="molecule type" value="Genomic_DNA"/>
</dbReference>
<dbReference type="PANTHER" id="PTHR47074:SF75">
    <property type="entry name" value="RNASE H TYPE-1 DOMAIN-CONTAINING PROTEIN"/>
    <property type="match status" value="1"/>
</dbReference>
<sequence>MNTTTMRNFLWSGKIDKKIVATVAWDKSCRPKREGGFRIRLLEATNHAFLKKMAWRIIGEMCMMSEFIRNRYLINFRKIRSGYVTSSIWPALRDCYSELLGECIWIVGNNSGMKSSSRVLLEISKYCHGYSYYNIADRTTDDLRWKLCSNGKHRLRDFYEVATNKSQEAEEDLDHIFIHCDFVKTIWTKLEEVFQGKVPSLRRAIMVIWSCIQEFDVHDSGTMNNSITDLIILKQFKIAYKIKRAPAIIEVQWKVPTMSWIKINTNGAANGSPGMAGCRGIFRTYRGFCKGCFSKPLGIMHAFKAELLGVITALEYTQQFNWCRLWFESDSSYVVQLLRSQSKSVPWK</sequence>
<evidence type="ECO:0000259" key="1">
    <source>
        <dbReference type="PROSITE" id="PS50879"/>
    </source>
</evidence>
<dbReference type="CDD" id="cd06222">
    <property type="entry name" value="RNase_H_like"/>
    <property type="match status" value="1"/>
</dbReference>
<dbReference type="InterPro" id="IPR052929">
    <property type="entry name" value="RNase_H-like_EbsB-rel"/>
</dbReference>
<reference evidence="2" key="1">
    <citation type="submission" date="2023-07" db="EMBL/GenBank/DDBJ databases">
        <title>draft genome sequence of fig (Ficus carica).</title>
        <authorList>
            <person name="Takahashi T."/>
            <person name="Nishimura K."/>
        </authorList>
    </citation>
    <scope>NUCLEOTIDE SEQUENCE</scope>
</reference>
<dbReference type="Pfam" id="PF13456">
    <property type="entry name" value="RVT_3"/>
    <property type="match status" value="1"/>
</dbReference>
<feature type="domain" description="RNase H type-1" evidence="1">
    <location>
        <begin position="257"/>
        <end position="348"/>
    </location>
</feature>
<dbReference type="GO" id="GO:0004523">
    <property type="term" value="F:RNA-DNA hybrid ribonuclease activity"/>
    <property type="evidence" value="ECO:0007669"/>
    <property type="project" value="InterPro"/>
</dbReference>
<dbReference type="InterPro" id="IPR036397">
    <property type="entry name" value="RNaseH_sf"/>
</dbReference>
<protein>
    <recommendedName>
        <fullName evidence="1">RNase H type-1 domain-containing protein</fullName>
    </recommendedName>
</protein>
<dbReference type="PANTHER" id="PTHR47074">
    <property type="entry name" value="BNAC02G40300D PROTEIN"/>
    <property type="match status" value="1"/>
</dbReference>
<name>A0AA88E624_FICCA</name>
<dbReference type="InterPro" id="IPR002156">
    <property type="entry name" value="RNaseH_domain"/>
</dbReference>
<organism evidence="2 3">
    <name type="scientific">Ficus carica</name>
    <name type="common">Common fig</name>
    <dbReference type="NCBI Taxonomy" id="3494"/>
    <lineage>
        <taxon>Eukaryota</taxon>
        <taxon>Viridiplantae</taxon>
        <taxon>Streptophyta</taxon>
        <taxon>Embryophyta</taxon>
        <taxon>Tracheophyta</taxon>
        <taxon>Spermatophyta</taxon>
        <taxon>Magnoliopsida</taxon>
        <taxon>eudicotyledons</taxon>
        <taxon>Gunneridae</taxon>
        <taxon>Pentapetalae</taxon>
        <taxon>rosids</taxon>
        <taxon>fabids</taxon>
        <taxon>Rosales</taxon>
        <taxon>Moraceae</taxon>
        <taxon>Ficeae</taxon>
        <taxon>Ficus</taxon>
    </lineage>
</organism>
<evidence type="ECO:0000313" key="3">
    <source>
        <dbReference type="Proteomes" id="UP001187192"/>
    </source>
</evidence>
<dbReference type="PROSITE" id="PS50879">
    <property type="entry name" value="RNASE_H_1"/>
    <property type="match status" value="1"/>
</dbReference>
<proteinExistence type="predicted"/>
<dbReference type="GO" id="GO:0003676">
    <property type="term" value="F:nucleic acid binding"/>
    <property type="evidence" value="ECO:0007669"/>
    <property type="project" value="InterPro"/>
</dbReference>
<dbReference type="Proteomes" id="UP001187192">
    <property type="component" value="Unassembled WGS sequence"/>
</dbReference>
<gene>
    <name evidence="2" type="ORF">TIFTF001_036843</name>
</gene>
<evidence type="ECO:0000313" key="2">
    <source>
        <dbReference type="EMBL" id="GMN67783.1"/>
    </source>
</evidence>
<dbReference type="InterPro" id="IPR012337">
    <property type="entry name" value="RNaseH-like_sf"/>
</dbReference>
<dbReference type="InterPro" id="IPR044730">
    <property type="entry name" value="RNase_H-like_dom_plant"/>
</dbReference>
<keyword evidence="3" id="KW-1185">Reference proteome</keyword>
<dbReference type="Gene3D" id="3.30.420.10">
    <property type="entry name" value="Ribonuclease H-like superfamily/Ribonuclease H"/>
    <property type="match status" value="1"/>
</dbReference>
<dbReference type="AlphaFoldDB" id="A0AA88E624"/>
<comment type="caution">
    <text evidence="2">The sequence shown here is derived from an EMBL/GenBank/DDBJ whole genome shotgun (WGS) entry which is preliminary data.</text>
</comment>
<accession>A0AA88E624</accession>
<dbReference type="SUPFAM" id="SSF53098">
    <property type="entry name" value="Ribonuclease H-like"/>
    <property type="match status" value="1"/>
</dbReference>